<dbReference type="EMBL" id="JABZMI010000015">
    <property type="protein sequence ID" value="MBF1163765.1"/>
    <property type="molecule type" value="Genomic_DNA"/>
</dbReference>
<evidence type="ECO:0000313" key="3">
    <source>
        <dbReference type="Proteomes" id="UP000718593"/>
    </source>
</evidence>
<evidence type="ECO:0000259" key="1">
    <source>
        <dbReference type="SMART" id="SM00953"/>
    </source>
</evidence>
<organism evidence="2 3">
    <name type="scientific">Dechloromonas agitata</name>
    <dbReference type="NCBI Taxonomy" id="73030"/>
    <lineage>
        <taxon>Bacteria</taxon>
        <taxon>Pseudomonadati</taxon>
        <taxon>Pseudomonadota</taxon>
        <taxon>Betaproteobacteria</taxon>
        <taxon>Rhodocyclales</taxon>
        <taxon>Azonexaceae</taxon>
        <taxon>Dechloromonas</taxon>
    </lineage>
</organism>
<feature type="domain" description="RES" evidence="1">
    <location>
        <begin position="14"/>
        <end position="139"/>
    </location>
</feature>
<sequence length="153" mass="16917">MRAWRIARARFALDRSGAGGLVDAGRWHPLGMPVIYAGLSVEICALEKLIHTGRIVPPDLQLVRLDLPDDPRLYEHLDPARLPNWADTPPGAASVAFGGAFLREQRGLALIVPSAVVPEARNLVINPLHPRFAEMTMAVERPFAFDARLRQEN</sequence>
<proteinExistence type="predicted"/>
<dbReference type="Pfam" id="PF08808">
    <property type="entry name" value="RES"/>
    <property type="match status" value="1"/>
</dbReference>
<dbReference type="SMART" id="SM00953">
    <property type="entry name" value="RES"/>
    <property type="match status" value="1"/>
</dbReference>
<dbReference type="InterPro" id="IPR014914">
    <property type="entry name" value="RES_dom"/>
</dbReference>
<name>A0A930BU24_9RHOO</name>
<protein>
    <submittedName>
        <fullName evidence="2">RES domain-containing protein</fullName>
    </submittedName>
</protein>
<reference evidence="2" key="1">
    <citation type="submission" date="2020-04" db="EMBL/GenBank/DDBJ databases">
        <title>Deep metagenomics examines the oral microbiome during advanced dental caries in children, revealing novel taxa and co-occurrences with host molecules.</title>
        <authorList>
            <person name="Baker J.L."/>
            <person name="Morton J.T."/>
            <person name="Dinis M."/>
            <person name="Alvarez R."/>
            <person name="Tran N.C."/>
            <person name="Knight R."/>
            <person name="Edlund A."/>
        </authorList>
    </citation>
    <scope>NUCLEOTIDE SEQUENCE</scope>
    <source>
        <strain evidence="2">JCVI_32_bin.24</strain>
    </source>
</reference>
<dbReference type="Proteomes" id="UP000718593">
    <property type="component" value="Unassembled WGS sequence"/>
</dbReference>
<gene>
    <name evidence="2" type="ORF">HXL68_01865</name>
</gene>
<accession>A0A930BU24</accession>
<dbReference type="AlphaFoldDB" id="A0A930BU24"/>
<comment type="caution">
    <text evidence="2">The sequence shown here is derived from an EMBL/GenBank/DDBJ whole genome shotgun (WGS) entry which is preliminary data.</text>
</comment>
<evidence type="ECO:0000313" key="2">
    <source>
        <dbReference type="EMBL" id="MBF1163765.1"/>
    </source>
</evidence>